<dbReference type="KEGG" id="fae:FAES_2229"/>
<dbReference type="EMBL" id="HE796683">
    <property type="protein sequence ID" value="CCH00238.1"/>
    <property type="molecule type" value="Genomic_DNA"/>
</dbReference>
<evidence type="ECO:0000313" key="1">
    <source>
        <dbReference type="EMBL" id="CCH00238.1"/>
    </source>
</evidence>
<sequence length="234" mass="27094">MISLPSDWLTQDRLDAEYKQYVVLAYLQGVGQRFAQNRLCPDLPDLQRHYDDTLRFRRGKGTLTAAFPKRVAGISGPPPRINYESELPDNPLMQEVDDIVSFALPRFHETLTEGRQRWADLAATLTLEPVGLLPLHRDEGYLFVHYTHTADLSVYQYRLTLYDTNVPGGRHVHWLLRDRLRRNLGTTFERLKVDLARRYDLPNPAAFRVESRQVLEEQETILPITQQLLNEAVA</sequence>
<keyword evidence="2" id="KW-1185">Reference proteome</keyword>
<proteinExistence type="predicted"/>
<dbReference type="eggNOG" id="ENOG502ZA5E">
    <property type="taxonomic scope" value="Bacteria"/>
</dbReference>
<gene>
    <name evidence="1" type="ORF">FAES_2229</name>
</gene>
<reference evidence="1 2" key="1">
    <citation type="journal article" date="2012" name="J. Bacteriol.">
        <title>Genome Sequence of Fibrella aestuarina BUZ 2T, a Filamentous Marine Bacterium.</title>
        <authorList>
            <person name="Filippini M."/>
            <person name="Qi W."/>
            <person name="Blom J."/>
            <person name="Goesmann A."/>
            <person name="Smits T.H."/>
            <person name="Bagheri H.C."/>
        </authorList>
    </citation>
    <scope>NUCLEOTIDE SEQUENCE [LARGE SCALE GENOMIC DNA]</scope>
    <source>
        <strain evidence="2">BUZ 2T</strain>
    </source>
</reference>
<dbReference type="Proteomes" id="UP000011058">
    <property type="component" value="Chromosome"/>
</dbReference>
<name>I0K7Y5_9BACT</name>
<dbReference type="AlphaFoldDB" id="I0K7Y5"/>
<protein>
    <submittedName>
        <fullName evidence="1">Uncharacterized protein</fullName>
    </submittedName>
</protein>
<accession>I0K7Y5</accession>
<dbReference type="HOGENOM" id="CLU_1178403_0_0_10"/>
<organism evidence="1 2">
    <name type="scientific">Fibrella aestuarina BUZ 2</name>
    <dbReference type="NCBI Taxonomy" id="1166018"/>
    <lineage>
        <taxon>Bacteria</taxon>
        <taxon>Pseudomonadati</taxon>
        <taxon>Bacteroidota</taxon>
        <taxon>Cytophagia</taxon>
        <taxon>Cytophagales</taxon>
        <taxon>Spirosomataceae</taxon>
        <taxon>Fibrella</taxon>
    </lineage>
</organism>
<evidence type="ECO:0000313" key="2">
    <source>
        <dbReference type="Proteomes" id="UP000011058"/>
    </source>
</evidence>
<dbReference type="OrthoDB" id="1523307at2"/>
<dbReference type="STRING" id="1166018.FAES_2229"/>
<dbReference type="RefSeq" id="WP_015331337.1">
    <property type="nucleotide sequence ID" value="NC_020054.1"/>
</dbReference>